<dbReference type="InterPro" id="IPR056789">
    <property type="entry name" value="LRR_R13L1-DRL21"/>
</dbReference>
<dbReference type="Gene3D" id="1.20.5.4130">
    <property type="match status" value="1"/>
</dbReference>
<dbReference type="InterPro" id="IPR041118">
    <property type="entry name" value="Rx_N"/>
</dbReference>
<proteinExistence type="predicted"/>
<protein>
    <recommendedName>
        <fullName evidence="8">Rx N-terminal domain-containing protein</fullName>
    </recommendedName>
</protein>
<evidence type="ECO:0000256" key="3">
    <source>
        <dbReference type="ARBA" id="ARBA00022821"/>
    </source>
</evidence>
<dbReference type="PANTHER" id="PTHR47186:SF41">
    <property type="entry name" value="OS12G0131701 PROTEIN"/>
    <property type="match status" value="1"/>
</dbReference>
<dbReference type="SUPFAM" id="SSF52058">
    <property type="entry name" value="L domain-like"/>
    <property type="match status" value="1"/>
</dbReference>
<evidence type="ECO:0000259" key="5">
    <source>
        <dbReference type="Pfam" id="PF25019"/>
    </source>
</evidence>
<gene>
    <name evidence="6" type="ORF">V6N12_054917</name>
</gene>
<feature type="domain" description="Disease resistance N-terminal" evidence="4">
    <location>
        <begin position="8"/>
        <end position="97"/>
    </location>
</feature>
<keyword evidence="2" id="KW-0547">Nucleotide-binding</keyword>
<dbReference type="Pfam" id="PF18052">
    <property type="entry name" value="Rx_N"/>
    <property type="match status" value="1"/>
</dbReference>
<name>A0ABR2D3M0_9ROSI</name>
<dbReference type="Gene3D" id="3.80.10.10">
    <property type="entry name" value="Ribonuclease Inhibitor"/>
    <property type="match status" value="1"/>
</dbReference>
<evidence type="ECO:0008006" key="8">
    <source>
        <dbReference type="Google" id="ProtNLM"/>
    </source>
</evidence>
<dbReference type="Proteomes" id="UP001472677">
    <property type="component" value="Unassembled WGS sequence"/>
</dbReference>
<dbReference type="Pfam" id="PF25019">
    <property type="entry name" value="LRR_R13L1-DRL21"/>
    <property type="match status" value="1"/>
</dbReference>
<keyword evidence="3" id="KW-0611">Plant defense</keyword>
<dbReference type="PANTHER" id="PTHR47186">
    <property type="entry name" value="LEUCINE-RICH REPEAT-CONTAINING PROTEIN 57"/>
    <property type="match status" value="1"/>
</dbReference>
<keyword evidence="7" id="KW-1185">Reference proteome</keyword>
<dbReference type="EMBL" id="JBBPBM010000038">
    <property type="protein sequence ID" value="KAK8527714.1"/>
    <property type="molecule type" value="Genomic_DNA"/>
</dbReference>
<feature type="domain" description="R13L1/DRL21-like LRR repeat region" evidence="5">
    <location>
        <begin position="215"/>
        <end position="323"/>
    </location>
</feature>
<evidence type="ECO:0000259" key="4">
    <source>
        <dbReference type="Pfam" id="PF18052"/>
    </source>
</evidence>
<comment type="caution">
    <text evidence="6">The sequence shown here is derived from an EMBL/GenBank/DDBJ whole genome shotgun (WGS) entry which is preliminary data.</text>
</comment>
<reference evidence="6 7" key="1">
    <citation type="journal article" date="2024" name="G3 (Bethesda)">
        <title>Genome assembly of Hibiscus sabdariffa L. provides insights into metabolisms of medicinal natural products.</title>
        <authorList>
            <person name="Kim T."/>
        </authorList>
    </citation>
    <scope>NUCLEOTIDE SEQUENCE [LARGE SCALE GENOMIC DNA]</scope>
    <source>
        <strain evidence="6">TK-2024</strain>
        <tissue evidence="6">Old leaves</tissue>
    </source>
</reference>
<evidence type="ECO:0000256" key="2">
    <source>
        <dbReference type="ARBA" id="ARBA00022741"/>
    </source>
</evidence>
<dbReference type="InterPro" id="IPR032675">
    <property type="entry name" value="LRR_dom_sf"/>
</dbReference>
<evidence type="ECO:0000256" key="1">
    <source>
        <dbReference type="ARBA" id="ARBA00022737"/>
    </source>
</evidence>
<keyword evidence="1" id="KW-0677">Repeat</keyword>
<sequence length="456" mass="51268">MAFIGDAALSKLLDLLLGKSIDSALNFVTDHKQVYEQLKEWKSILPDIKAVLNHAEEKQIRDEGVKRWLEDLQDLAYDVDDILDEFAYEELRLKLHKTQAQAGTSKVRKLLPTCCTGGDFTPSSFLFKNSMIPKLKEITARLNGLSTRRSSLGLSEILSQAASYERKKPVRLQPTSVVDGSVEYVGRHNEKREMLDLLKTNNSEGVCVLSIIGMGGMENVNVQDAREARLNEKSGINKLVLQWSSDFEKPTRKNEVEEQVLDSLHPSKKLEQLVIENFGGAKFSTWIADSSFRNLSTLKLLDCKNCKSLPPIGMLPLLKSFLVRGLDEVHKIGIEFFGEDQSNAFASLETLSFESLPNWKEWEACEGDKQVSRFPSLLKLLIIQCPQLLGRLPTRLQSLQRLEIYECRRLVVSISSFPSLCELSVVGCEELVDECSSAPVEEVASLQSVSFVHFKV</sequence>
<evidence type="ECO:0000313" key="7">
    <source>
        <dbReference type="Proteomes" id="UP001472677"/>
    </source>
</evidence>
<accession>A0ABR2D3M0</accession>
<organism evidence="6 7">
    <name type="scientific">Hibiscus sabdariffa</name>
    <name type="common">roselle</name>
    <dbReference type="NCBI Taxonomy" id="183260"/>
    <lineage>
        <taxon>Eukaryota</taxon>
        <taxon>Viridiplantae</taxon>
        <taxon>Streptophyta</taxon>
        <taxon>Embryophyta</taxon>
        <taxon>Tracheophyta</taxon>
        <taxon>Spermatophyta</taxon>
        <taxon>Magnoliopsida</taxon>
        <taxon>eudicotyledons</taxon>
        <taxon>Gunneridae</taxon>
        <taxon>Pentapetalae</taxon>
        <taxon>rosids</taxon>
        <taxon>malvids</taxon>
        <taxon>Malvales</taxon>
        <taxon>Malvaceae</taxon>
        <taxon>Malvoideae</taxon>
        <taxon>Hibiscus</taxon>
    </lineage>
</organism>
<evidence type="ECO:0000313" key="6">
    <source>
        <dbReference type="EMBL" id="KAK8527714.1"/>
    </source>
</evidence>